<organism evidence="2 3">
    <name type="scientific">Tanacetum coccineum</name>
    <dbReference type="NCBI Taxonomy" id="301880"/>
    <lineage>
        <taxon>Eukaryota</taxon>
        <taxon>Viridiplantae</taxon>
        <taxon>Streptophyta</taxon>
        <taxon>Embryophyta</taxon>
        <taxon>Tracheophyta</taxon>
        <taxon>Spermatophyta</taxon>
        <taxon>Magnoliopsida</taxon>
        <taxon>eudicotyledons</taxon>
        <taxon>Gunneridae</taxon>
        <taxon>Pentapetalae</taxon>
        <taxon>asterids</taxon>
        <taxon>campanulids</taxon>
        <taxon>Asterales</taxon>
        <taxon>Asteraceae</taxon>
        <taxon>Asteroideae</taxon>
        <taxon>Anthemideae</taxon>
        <taxon>Anthemidinae</taxon>
        <taxon>Tanacetum</taxon>
    </lineage>
</organism>
<dbReference type="InterPro" id="IPR013103">
    <property type="entry name" value="RVT_2"/>
</dbReference>
<dbReference type="EMBL" id="BQNB010014662">
    <property type="protein sequence ID" value="GJT30893.1"/>
    <property type="molecule type" value="Genomic_DNA"/>
</dbReference>
<evidence type="ECO:0000313" key="3">
    <source>
        <dbReference type="Proteomes" id="UP001151760"/>
    </source>
</evidence>
<protein>
    <submittedName>
        <fullName evidence="2">Retrovirus-related pol polyprotein from transposon TNT 1-94</fullName>
    </submittedName>
</protein>
<evidence type="ECO:0000259" key="1">
    <source>
        <dbReference type="Pfam" id="PF07727"/>
    </source>
</evidence>
<sequence>MSITEISVPEVTQFPITHHASTSSHPAPQDRWSRDKHIELVNIIGEPTKGMLTRSMDAKLTAASSSEYLFTKFLSEIEPKKVFEARNIQAISSKWVFRNKKDELGTMTRNKVRLVAQGYSKEEGIDYDETFTPVARMEAIRIFLAFATYMNFKVFHMDVKSAILNGKLKEEVYVKQPPSFKSSEFPDYVCKLDKALYGPKKAPRACSLVKTPMVPPNNLGLDLADIRPIQKNHISFLRKEFSDYACCNTDKKAPQVPVNCLEANWFIGVQRKSSQWLCPLLRLNPNPPTDESKVRPLNELIIKFTVKNGKTPLILDYKKFCQTTGLEYNNGNYVVNHSTKEVKAKLAKISNHEALCLIEDEDFIKRLWSTLEEEVCLDNSFISDGAKRYGVSATCAALGIRSIRNLTFLGGESLGYLIKGKLGSFVSFREMITSQLQGKLWLYDKVRTRLCLFCHQKISGIRACALRNFDLEDIIKKNSIFTRKRWLLWLFQTLRRRVSDDEDEVEPILKVEKKTVIPTATKKDFVKPKN</sequence>
<reference evidence="2" key="2">
    <citation type="submission" date="2022-01" db="EMBL/GenBank/DDBJ databases">
        <authorList>
            <person name="Yamashiro T."/>
            <person name="Shiraishi A."/>
            <person name="Satake H."/>
            <person name="Nakayama K."/>
        </authorList>
    </citation>
    <scope>NUCLEOTIDE SEQUENCE</scope>
</reference>
<accession>A0ABQ5CVC2</accession>
<gene>
    <name evidence="2" type="ORF">Tco_0911168</name>
</gene>
<feature type="domain" description="Reverse transcriptase Ty1/copia-type" evidence="1">
    <location>
        <begin position="85"/>
        <end position="205"/>
    </location>
</feature>
<proteinExistence type="predicted"/>
<comment type="caution">
    <text evidence="2">The sequence shown here is derived from an EMBL/GenBank/DDBJ whole genome shotgun (WGS) entry which is preliminary data.</text>
</comment>
<name>A0ABQ5CVC2_9ASTR</name>
<keyword evidence="3" id="KW-1185">Reference proteome</keyword>
<evidence type="ECO:0000313" key="2">
    <source>
        <dbReference type="EMBL" id="GJT30893.1"/>
    </source>
</evidence>
<dbReference type="Proteomes" id="UP001151760">
    <property type="component" value="Unassembled WGS sequence"/>
</dbReference>
<reference evidence="2" key="1">
    <citation type="journal article" date="2022" name="Int. J. Mol. Sci.">
        <title>Draft Genome of Tanacetum Coccineum: Genomic Comparison of Closely Related Tanacetum-Family Plants.</title>
        <authorList>
            <person name="Yamashiro T."/>
            <person name="Shiraishi A."/>
            <person name="Nakayama K."/>
            <person name="Satake H."/>
        </authorList>
    </citation>
    <scope>NUCLEOTIDE SEQUENCE</scope>
</reference>
<dbReference type="Pfam" id="PF07727">
    <property type="entry name" value="RVT_2"/>
    <property type="match status" value="1"/>
</dbReference>